<feature type="region of interest" description="Disordered" evidence="1">
    <location>
        <begin position="55"/>
        <end position="78"/>
    </location>
</feature>
<proteinExistence type="predicted"/>
<dbReference type="EMBL" id="KB744033">
    <property type="protein sequence ID" value="EOA96282.1"/>
    <property type="molecule type" value="Genomic_DNA"/>
</dbReference>
<keyword evidence="3" id="KW-1185">Reference proteome</keyword>
<dbReference type="Proteomes" id="UP000296049">
    <property type="component" value="Unassembled WGS sequence"/>
</dbReference>
<accession>R0L7L1</accession>
<feature type="region of interest" description="Disordered" evidence="1">
    <location>
        <begin position="91"/>
        <end position="146"/>
    </location>
</feature>
<reference evidence="3" key="1">
    <citation type="journal article" date="2013" name="Nat. Genet.">
        <title>The duck genome and transcriptome provide insight into an avian influenza virus reservoir species.</title>
        <authorList>
            <person name="Huang Y."/>
            <person name="Li Y."/>
            <person name="Burt D.W."/>
            <person name="Chen H."/>
            <person name="Zhang Y."/>
            <person name="Qian W."/>
            <person name="Kim H."/>
            <person name="Gan S."/>
            <person name="Zhao Y."/>
            <person name="Li J."/>
            <person name="Yi K."/>
            <person name="Feng H."/>
            <person name="Zhu P."/>
            <person name="Li B."/>
            <person name="Liu Q."/>
            <person name="Fairley S."/>
            <person name="Magor K.E."/>
            <person name="Du Z."/>
            <person name="Hu X."/>
            <person name="Goodman L."/>
            <person name="Tafer H."/>
            <person name="Vignal A."/>
            <person name="Lee T."/>
            <person name="Kim K.W."/>
            <person name="Sheng Z."/>
            <person name="An Y."/>
            <person name="Searle S."/>
            <person name="Herrero J."/>
            <person name="Groenen M.A."/>
            <person name="Crooijmans R.P."/>
            <person name="Faraut T."/>
            <person name="Cai Q."/>
            <person name="Webster R.G."/>
            <person name="Aldridge J.R."/>
            <person name="Warren W.C."/>
            <person name="Bartschat S."/>
            <person name="Kehr S."/>
            <person name="Marz M."/>
            <person name="Stadler P.F."/>
            <person name="Smith J."/>
            <person name="Kraus R.H."/>
            <person name="Zhao Y."/>
            <person name="Ren L."/>
            <person name="Fei J."/>
            <person name="Morisson M."/>
            <person name="Kaiser P."/>
            <person name="Griffin D.K."/>
            <person name="Rao M."/>
            <person name="Pitel F."/>
            <person name="Wang J."/>
            <person name="Li N."/>
        </authorList>
    </citation>
    <scope>NUCLEOTIDE SEQUENCE [LARGE SCALE GENOMIC DNA]</scope>
</reference>
<dbReference type="AlphaFoldDB" id="R0L7L1"/>
<sequence>MWSAGGCEGSTLILAHQQYITQEMQQLWPQKGMVWAERPAGTALQHPRARSEQVAAQRQSPGCQPLCTDGKRKARIPSTPPLLLLQPSALARQHERAHEAPHPGRSCSGWYSARRENEGTCSELKRSQETEEELRGSTGATLDAQLLPEATGSLADGTGDEDGLSGHSQWFLWLNAQAPPLVVHRSEGTNLLHPDESTRPTLTSSNSYRLLTVGFQTQPLGPDCKHFPAALCHVIMFGYFTSNGFVCCLLGLHAECSRALGHGTSETEHLLFKANSKLQRLINIDSPFQPVVTQVSVGVYEHHVHLCFTLTTQTAVFGNKDLENTHGKALQKATEIAFPLPELEGCRGRESECCLKAPPFSCLLFLKQQTALQCMRSDKRFLYIIIKKRISPLMKNLHKGKERAHEAPHPGRSCSGWYSARRENEGTCSELKRSQETEEELRGSTGATLDAQLLPEATGSLADGTGDEDGLSGHSQWFLWLNAQAPPLVVHRSEGTNLLHPDESTRPTLTSSNSYRLLTVGFQTQPLGPDCKHFPAALCHVIMFGYFTSNGFVCCLLGLHAECSRALGHGTSETEHLLFKANSKLQRLINIDSPFQPVVTQVSVGVYEHHVHLCFTLTTQTAVFGNKDLENTHGKALQKATEIAFPLPELEGCRGRESECCLKAPPFSCLLFLKQQTALQLFSPATTFRPRFVPQQLQPNKSQYQ</sequence>
<gene>
    <name evidence="2" type="ORF">Anapl_02150</name>
</gene>
<organism evidence="2 3">
    <name type="scientific">Anas platyrhynchos</name>
    <name type="common">Mallard</name>
    <name type="synonym">Anas boschas</name>
    <dbReference type="NCBI Taxonomy" id="8839"/>
    <lineage>
        <taxon>Eukaryota</taxon>
        <taxon>Metazoa</taxon>
        <taxon>Chordata</taxon>
        <taxon>Craniata</taxon>
        <taxon>Vertebrata</taxon>
        <taxon>Euteleostomi</taxon>
        <taxon>Archelosauria</taxon>
        <taxon>Archosauria</taxon>
        <taxon>Dinosauria</taxon>
        <taxon>Saurischia</taxon>
        <taxon>Theropoda</taxon>
        <taxon>Coelurosauria</taxon>
        <taxon>Aves</taxon>
        <taxon>Neognathae</taxon>
        <taxon>Galloanserae</taxon>
        <taxon>Anseriformes</taxon>
        <taxon>Anatidae</taxon>
        <taxon>Anatinae</taxon>
        <taxon>Anas</taxon>
    </lineage>
</organism>
<evidence type="ECO:0000256" key="1">
    <source>
        <dbReference type="SAM" id="MobiDB-lite"/>
    </source>
</evidence>
<feature type="region of interest" description="Disordered" evidence="1">
    <location>
        <begin position="398"/>
        <end position="449"/>
    </location>
</feature>
<feature type="compositionally biased region" description="Basic and acidic residues" evidence="1">
    <location>
        <begin position="92"/>
        <end position="102"/>
    </location>
</feature>
<protein>
    <submittedName>
        <fullName evidence="2">Uncharacterized protein</fullName>
    </submittedName>
</protein>
<evidence type="ECO:0000313" key="3">
    <source>
        <dbReference type="Proteomes" id="UP000296049"/>
    </source>
</evidence>
<evidence type="ECO:0000313" key="2">
    <source>
        <dbReference type="EMBL" id="EOA96282.1"/>
    </source>
</evidence>
<feature type="compositionally biased region" description="Basic and acidic residues" evidence="1">
    <location>
        <begin position="113"/>
        <end position="135"/>
    </location>
</feature>
<name>R0L7L1_ANAPL</name>
<feature type="compositionally biased region" description="Basic and acidic residues" evidence="1">
    <location>
        <begin position="420"/>
        <end position="442"/>
    </location>
</feature>